<name>A0A2T2NM64_CORCC</name>
<keyword evidence="1" id="KW-0472">Membrane</keyword>
<keyword evidence="3" id="KW-1185">Reference proteome</keyword>
<reference evidence="2 3" key="1">
    <citation type="journal article" date="2018" name="Front. Microbiol.">
        <title>Genome-Wide Analysis of Corynespora cassiicola Leaf Fall Disease Putative Effectors.</title>
        <authorList>
            <person name="Lopez D."/>
            <person name="Ribeiro S."/>
            <person name="Label P."/>
            <person name="Fumanal B."/>
            <person name="Venisse J.S."/>
            <person name="Kohler A."/>
            <person name="de Oliveira R.R."/>
            <person name="Labutti K."/>
            <person name="Lipzen A."/>
            <person name="Lail K."/>
            <person name="Bauer D."/>
            <person name="Ohm R.A."/>
            <person name="Barry K.W."/>
            <person name="Spatafora J."/>
            <person name="Grigoriev I.V."/>
            <person name="Martin F.M."/>
            <person name="Pujade-Renaud V."/>
        </authorList>
    </citation>
    <scope>NUCLEOTIDE SEQUENCE [LARGE SCALE GENOMIC DNA]</scope>
    <source>
        <strain evidence="2 3">Philippines</strain>
    </source>
</reference>
<dbReference type="Proteomes" id="UP000240883">
    <property type="component" value="Unassembled WGS sequence"/>
</dbReference>
<proteinExistence type="predicted"/>
<dbReference type="EMBL" id="KZ678136">
    <property type="protein sequence ID" value="PSN66470.1"/>
    <property type="molecule type" value="Genomic_DNA"/>
</dbReference>
<evidence type="ECO:0000313" key="3">
    <source>
        <dbReference type="Proteomes" id="UP000240883"/>
    </source>
</evidence>
<evidence type="ECO:0008006" key="4">
    <source>
        <dbReference type="Google" id="ProtNLM"/>
    </source>
</evidence>
<keyword evidence="1" id="KW-0812">Transmembrane</keyword>
<keyword evidence="1" id="KW-1133">Transmembrane helix</keyword>
<evidence type="ECO:0000256" key="1">
    <source>
        <dbReference type="SAM" id="Phobius"/>
    </source>
</evidence>
<feature type="transmembrane region" description="Helical" evidence="1">
    <location>
        <begin position="196"/>
        <end position="215"/>
    </location>
</feature>
<evidence type="ECO:0000313" key="2">
    <source>
        <dbReference type="EMBL" id="PSN66470.1"/>
    </source>
</evidence>
<dbReference type="STRING" id="1448308.A0A2T2NM64"/>
<dbReference type="OrthoDB" id="2101715at2759"/>
<sequence length="292" mass="32514">MIITPRFHLLEIGDQPWCPEFLREYSHLARMHMWNMSSGRGGGGGGTGVKAQTTTMTPASFACDVLLAHIADLSAYVLVDPCAGAGGPIPIMEPALNAKLAERGRPPVRFVLSDLWPAVERWEAIAKRSANISFVAEPRDATKVARTAGEGEKECRVFNLCFHHFDDGVAELVLRSAVESADAFVIFEMTNRTLTAFLNTTFIVFSPFFMTLAWFRTSPIHLFFTYVIPLVQLMFAVDGYVSCIRGRTNEELEDLMLRQKGLDLSGWEFTSGETTVLPPFGVMYWYLGVKKS</sequence>
<dbReference type="AlphaFoldDB" id="A0A2T2NM64"/>
<feature type="transmembrane region" description="Helical" evidence="1">
    <location>
        <begin position="221"/>
        <end position="241"/>
    </location>
</feature>
<accession>A0A2T2NM64</accession>
<protein>
    <recommendedName>
        <fullName evidence="4">Methyltransferase domain-containing protein</fullName>
    </recommendedName>
</protein>
<gene>
    <name evidence="2" type="ORF">BS50DRAFT_526533</name>
</gene>
<organism evidence="2 3">
    <name type="scientific">Corynespora cassiicola Philippines</name>
    <dbReference type="NCBI Taxonomy" id="1448308"/>
    <lineage>
        <taxon>Eukaryota</taxon>
        <taxon>Fungi</taxon>
        <taxon>Dikarya</taxon>
        <taxon>Ascomycota</taxon>
        <taxon>Pezizomycotina</taxon>
        <taxon>Dothideomycetes</taxon>
        <taxon>Pleosporomycetidae</taxon>
        <taxon>Pleosporales</taxon>
        <taxon>Corynesporascaceae</taxon>
        <taxon>Corynespora</taxon>
    </lineage>
</organism>